<dbReference type="Pfam" id="PF00621">
    <property type="entry name" value="RhoGEF"/>
    <property type="match status" value="1"/>
</dbReference>
<name>A0A1G4J1W0_9SACH</name>
<dbReference type="AlphaFoldDB" id="A0A1G4J1W0"/>
<accession>A0A1G4J1W0</accession>
<evidence type="ECO:0000313" key="3">
    <source>
        <dbReference type="Proteomes" id="UP000191024"/>
    </source>
</evidence>
<dbReference type="Proteomes" id="UP000191024">
    <property type="component" value="Chromosome C"/>
</dbReference>
<sequence>MNLASPMSAADYVPGSNGGSPVQFIKEYIEQTLNTPPGVPISVVADHYKRQRLIEEIRDSEIEYVEMLKILQTCFLQVLSLNDYVPIKLLNSVVTRILSRHAQFSHDLDELLKNRVRRFDEFRQIHWSDQFLHCWDQLDLCHEVALLLTSDVIHVKQYRAYFSYYYQISELLSRMSEEGQDGLLFAILLRIELCLPKYYAHNSPQGYKRDFSFRAMIQLPMSRVSKYRLFLESMAALTANCSVIDKESFGKDLSSEFSSHIQLALETMYRTLSQINEPAINESVDDTLAVIQRRLVFPVPDEHLSIEALGSCFLRGCLAVAWMEAEGSNYSFSSYRKSRYLNSFYRTKRSLQLAGGQFGVFLFKSYLIFASIPLPTDDDTASDSQWAIKFAVRLADCRLLDTSATDCDAGLCTNYEFSLKLQFEYDFKLWEMLIVARNEAEHVAWRRELRLFIDVINGPHQFGPAYQVGISQSTLESTLHFSDSTTIPSLMVPLKAYNPQLSGKLDRVRAVRRLARNYSSCSYGSRRFAVEVEFRDFGFDLFTSATWFPKSARYEHRPDSSSLSLSVSKAATLDADDGLRLDTPSQYDAPIGATATAAAAAAAAAAVTPTSTSTSAALSAAPSAAPSAFKLEITRLARAGIERALQQVWTDYLPLTGAGSPAPLDLPEASVRERAVAAATKVKTLHRANSENCVATSPATSRTLSTRRWSIRCVFSRKRTG</sequence>
<evidence type="ECO:0000259" key="1">
    <source>
        <dbReference type="PROSITE" id="PS50010"/>
    </source>
</evidence>
<dbReference type="SUPFAM" id="SSF48065">
    <property type="entry name" value="DBL homology domain (DH-domain)"/>
    <property type="match status" value="1"/>
</dbReference>
<keyword evidence="3" id="KW-1185">Reference proteome</keyword>
<dbReference type="InterPro" id="IPR035899">
    <property type="entry name" value="DBL_dom_sf"/>
</dbReference>
<proteinExistence type="predicted"/>
<reference evidence="3" key="1">
    <citation type="submission" date="2016-03" db="EMBL/GenBank/DDBJ databases">
        <authorList>
            <person name="Devillers H."/>
        </authorList>
    </citation>
    <scope>NUCLEOTIDE SEQUENCE [LARGE SCALE GENOMIC DNA]</scope>
</reference>
<dbReference type="EMBL" id="LT598466">
    <property type="protein sequence ID" value="SCU83643.1"/>
    <property type="molecule type" value="Genomic_DNA"/>
</dbReference>
<dbReference type="OrthoDB" id="8059989at2759"/>
<evidence type="ECO:0000313" key="2">
    <source>
        <dbReference type="EMBL" id="SCU83643.1"/>
    </source>
</evidence>
<dbReference type="InterPro" id="IPR000219">
    <property type="entry name" value="DH_dom"/>
</dbReference>
<gene>
    <name evidence="2" type="ORF">LAMI_0C04016G</name>
</gene>
<protein>
    <submittedName>
        <fullName evidence="2">LAMI_0C04016g1_1</fullName>
    </submittedName>
</protein>
<dbReference type="Gene3D" id="1.20.900.10">
    <property type="entry name" value="Dbl homology (DH) domain"/>
    <property type="match status" value="1"/>
</dbReference>
<dbReference type="PROSITE" id="PS50010">
    <property type="entry name" value="DH_2"/>
    <property type="match status" value="1"/>
</dbReference>
<feature type="domain" description="DH" evidence="1">
    <location>
        <begin position="49"/>
        <end position="278"/>
    </location>
</feature>
<organism evidence="2 3">
    <name type="scientific">Lachancea mirantina</name>
    <dbReference type="NCBI Taxonomy" id="1230905"/>
    <lineage>
        <taxon>Eukaryota</taxon>
        <taxon>Fungi</taxon>
        <taxon>Dikarya</taxon>
        <taxon>Ascomycota</taxon>
        <taxon>Saccharomycotina</taxon>
        <taxon>Saccharomycetes</taxon>
        <taxon>Saccharomycetales</taxon>
        <taxon>Saccharomycetaceae</taxon>
        <taxon>Lachancea</taxon>
    </lineage>
</organism>
<dbReference type="GO" id="GO:0005085">
    <property type="term" value="F:guanyl-nucleotide exchange factor activity"/>
    <property type="evidence" value="ECO:0007669"/>
    <property type="project" value="InterPro"/>
</dbReference>